<reference evidence="14 15" key="1">
    <citation type="submission" date="2015-09" db="EMBL/GenBank/DDBJ databases">
        <authorList>
            <consortium name="Swine Surveillance"/>
        </authorList>
    </citation>
    <scope>NUCLEOTIDE SEQUENCE [LARGE SCALE GENOMIC DNA]</scope>
    <source>
        <strain evidence="14 15">CECT 5294</strain>
    </source>
</reference>
<evidence type="ECO:0000256" key="8">
    <source>
        <dbReference type="ARBA" id="ARBA00023143"/>
    </source>
</evidence>
<feature type="domain" description="Flagellar M-ring C-terminal" evidence="13">
    <location>
        <begin position="238"/>
        <end position="399"/>
    </location>
</feature>
<feature type="region of interest" description="Disordered" evidence="10">
    <location>
        <begin position="271"/>
        <end position="323"/>
    </location>
</feature>
<dbReference type="GO" id="GO:0005886">
    <property type="term" value="C:plasma membrane"/>
    <property type="evidence" value="ECO:0007669"/>
    <property type="project" value="UniProtKB-SubCell"/>
</dbReference>
<keyword evidence="7 11" id="KW-0472">Membrane</keyword>
<dbReference type="NCBIfam" id="TIGR00206">
    <property type="entry name" value="fliF"/>
    <property type="match status" value="1"/>
</dbReference>
<evidence type="ECO:0000313" key="14">
    <source>
        <dbReference type="EMBL" id="CUH58939.1"/>
    </source>
</evidence>
<evidence type="ECO:0000256" key="3">
    <source>
        <dbReference type="ARBA" id="ARBA00007971"/>
    </source>
</evidence>
<comment type="subcellular location">
    <subcellularLocation>
        <location evidence="1 9">Bacterial flagellum basal body</location>
    </subcellularLocation>
    <subcellularLocation>
        <location evidence="2">Cell membrane</location>
        <topology evidence="2">Multi-pass membrane protein</topology>
    </subcellularLocation>
</comment>
<dbReference type="Gene3D" id="3.30.300.30">
    <property type="match status" value="1"/>
</dbReference>
<keyword evidence="14" id="KW-0966">Cell projection</keyword>
<dbReference type="GO" id="GO:0009431">
    <property type="term" value="C:bacterial-type flagellum basal body, MS ring"/>
    <property type="evidence" value="ECO:0007669"/>
    <property type="project" value="InterPro"/>
</dbReference>
<evidence type="ECO:0000259" key="13">
    <source>
        <dbReference type="Pfam" id="PF08345"/>
    </source>
</evidence>
<dbReference type="InterPro" id="IPR045851">
    <property type="entry name" value="AMP-bd_C_sf"/>
</dbReference>
<evidence type="ECO:0000256" key="2">
    <source>
        <dbReference type="ARBA" id="ARBA00004651"/>
    </source>
</evidence>
<dbReference type="PRINTS" id="PR01009">
    <property type="entry name" value="FLGMRINGFLIF"/>
</dbReference>
<gene>
    <name evidence="14" type="primary">fliF_1</name>
    <name evidence="14" type="ORF">THS5294_00219</name>
</gene>
<evidence type="ECO:0000256" key="5">
    <source>
        <dbReference type="ARBA" id="ARBA00022692"/>
    </source>
</evidence>
<evidence type="ECO:0000256" key="1">
    <source>
        <dbReference type="ARBA" id="ARBA00004117"/>
    </source>
</evidence>
<dbReference type="PIRSF" id="PIRSF004862">
    <property type="entry name" value="FliF"/>
    <property type="match status" value="1"/>
</dbReference>
<organism evidence="14 15">
    <name type="scientific">Thalassobacter stenotrophicus</name>
    <dbReference type="NCBI Taxonomy" id="266809"/>
    <lineage>
        <taxon>Bacteria</taxon>
        <taxon>Pseudomonadati</taxon>
        <taxon>Pseudomonadota</taxon>
        <taxon>Alphaproteobacteria</taxon>
        <taxon>Rhodobacterales</taxon>
        <taxon>Roseobacteraceae</taxon>
        <taxon>Thalassobacter</taxon>
    </lineage>
</organism>
<evidence type="ECO:0000256" key="9">
    <source>
        <dbReference type="PIRNR" id="PIRNR004862"/>
    </source>
</evidence>
<keyword evidence="14" id="KW-0969">Cilium</keyword>
<dbReference type="Pfam" id="PF01514">
    <property type="entry name" value="YscJ_FliF"/>
    <property type="match status" value="1"/>
</dbReference>
<keyword evidence="6 11" id="KW-1133">Transmembrane helix</keyword>
<dbReference type="PANTHER" id="PTHR30046:SF0">
    <property type="entry name" value="FLAGELLAR M-RING PROTEIN"/>
    <property type="match status" value="1"/>
</dbReference>
<evidence type="ECO:0000256" key="7">
    <source>
        <dbReference type="ARBA" id="ARBA00023136"/>
    </source>
</evidence>
<feature type="compositionally biased region" description="Pro residues" evidence="10">
    <location>
        <begin position="480"/>
        <end position="491"/>
    </location>
</feature>
<dbReference type="GO" id="GO:0003774">
    <property type="term" value="F:cytoskeletal motor activity"/>
    <property type="evidence" value="ECO:0007669"/>
    <property type="project" value="InterPro"/>
</dbReference>
<evidence type="ECO:0000313" key="15">
    <source>
        <dbReference type="Proteomes" id="UP000051298"/>
    </source>
</evidence>
<dbReference type="InterPro" id="IPR006182">
    <property type="entry name" value="FliF_N_dom"/>
</dbReference>
<dbReference type="STRING" id="266809.PM03_07655"/>
<accession>A0A0P1EVC2</accession>
<evidence type="ECO:0000259" key="12">
    <source>
        <dbReference type="Pfam" id="PF01514"/>
    </source>
</evidence>
<dbReference type="InterPro" id="IPR013556">
    <property type="entry name" value="Flag_M-ring_C"/>
</dbReference>
<dbReference type="EMBL" id="CYRX01000007">
    <property type="protein sequence ID" value="CUH58939.1"/>
    <property type="molecule type" value="Genomic_DNA"/>
</dbReference>
<dbReference type="GO" id="GO:0071973">
    <property type="term" value="P:bacterial-type flagellum-dependent cell motility"/>
    <property type="evidence" value="ECO:0007669"/>
    <property type="project" value="InterPro"/>
</dbReference>
<name>A0A0P1EVC2_9RHOB</name>
<dbReference type="InterPro" id="IPR043427">
    <property type="entry name" value="YscJ/FliF"/>
</dbReference>
<keyword evidence="8 9" id="KW-0975">Bacterial flagellum</keyword>
<dbReference type="InterPro" id="IPR000067">
    <property type="entry name" value="FlgMring_FliF"/>
</dbReference>
<comment type="similarity">
    <text evidence="3 9">Belongs to the FliF family.</text>
</comment>
<comment type="function">
    <text evidence="9">The M ring may be actively involved in energy transduction.</text>
</comment>
<evidence type="ECO:0000256" key="4">
    <source>
        <dbReference type="ARBA" id="ARBA00022475"/>
    </source>
</evidence>
<protein>
    <recommendedName>
        <fullName evidence="9">Flagellar M-ring protein</fullName>
    </recommendedName>
</protein>
<keyword evidence="5 11" id="KW-0812">Transmembrane</keyword>
<feature type="transmembrane region" description="Helical" evidence="11">
    <location>
        <begin position="17"/>
        <end position="37"/>
    </location>
</feature>
<dbReference type="Proteomes" id="UP000051298">
    <property type="component" value="Unassembled WGS sequence"/>
</dbReference>
<feature type="domain" description="Flagellar M-ring N-terminal" evidence="12">
    <location>
        <begin position="38"/>
        <end position="208"/>
    </location>
</feature>
<feature type="region of interest" description="Disordered" evidence="10">
    <location>
        <begin position="524"/>
        <end position="553"/>
    </location>
</feature>
<keyword evidence="14" id="KW-0282">Flagellum</keyword>
<evidence type="ECO:0000256" key="6">
    <source>
        <dbReference type="ARBA" id="ARBA00022989"/>
    </source>
</evidence>
<dbReference type="eggNOG" id="COG1766">
    <property type="taxonomic scope" value="Bacteria"/>
</dbReference>
<evidence type="ECO:0000256" key="11">
    <source>
        <dbReference type="SAM" id="Phobius"/>
    </source>
</evidence>
<proteinExistence type="inferred from homology"/>
<dbReference type="AlphaFoldDB" id="A0A0P1EVC2"/>
<feature type="transmembrane region" description="Helical" evidence="11">
    <location>
        <begin position="426"/>
        <end position="444"/>
    </location>
</feature>
<dbReference type="PANTHER" id="PTHR30046">
    <property type="entry name" value="FLAGELLAR M-RING PROTEIN"/>
    <property type="match status" value="1"/>
</dbReference>
<sequence>MENLLSFWNKLPLQRRIIVGAATVGVFVMVLMMARIASAPSMSLLYAGLDANSAGEVVASLEAQGAKHEVRGTSIFVESNRRDSLRMTLAAEGLPQTGANGYEILEQMTGFGTTSQMFDAAYWRAKEGELARTLAGSAGIKSARVHIANANNTPFQRKSTTTASVTLMTSGGAISEPQARAIQFLVASAVTGLMPEDVTVIDGQTGRIVSADADQVSGLDQESRAVALQKRVERLMSARVGPNSYVVEVSVETDRAAETLVQRTLDPNSRIVISTDSEETTRESSNSGAGGAVTVASNLPEGDAGGAGSSSNAQNASTRERINYDVSATEREIKRGPGAIKRISVAVLVDGTTTTDADGGTEWQPRSADELNALKQLVESAVGFDAERGDTISLQTLQFNQAYQQVPEAEFTSASGIMDRLDIQNLIQVTLLGLVALLLGLFVVRPALKSDATATASAALPVPEGTATPPSGSARALPSMAPPAAPAPSLPDLPDLPALSGTIEEDNAPFAMPQMGTVSDFDMANLSGQGGDLPDLPAFNMASGDNNEDEDPVDRLRKLIEDRREETVEILRGWMEEKA</sequence>
<dbReference type="Pfam" id="PF08345">
    <property type="entry name" value="YscJ_FliF_C"/>
    <property type="match status" value="1"/>
</dbReference>
<evidence type="ECO:0000256" key="10">
    <source>
        <dbReference type="SAM" id="MobiDB-lite"/>
    </source>
</evidence>
<feature type="region of interest" description="Disordered" evidence="10">
    <location>
        <begin position="461"/>
        <end position="501"/>
    </location>
</feature>
<dbReference type="RefSeq" id="WP_072936789.1">
    <property type="nucleotide sequence ID" value="NZ_CYRX01000007.1"/>
</dbReference>
<keyword evidence="4" id="KW-1003">Cell membrane</keyword>